<dbReference type="GO" id="GO:0005737">
    <property type="term" value="C:cytoplasm"/>
    <property type="evidence" value="ECO:0007669"/>
    <property type="project" value="UniProtKB-SubCell"/>
</dbReference>
<dbReference type="GO" id="GO:0004526">
    <property type="term" value="F:ribonuclease P activity"/>
    <property type="evidence" value="ECO:0007669"/>
    <property type="project" value="UniProtKB-UniRule"/>
</dbReference>
<keyword evidence="2" id="KW-0540">Nuclease</keyword>
<dbReference type="HAMAP" id="MF_00755">
    <property type="entry name" value="RNase_P_2"/>
    <property type="match status" value="1"/>
</dbReference>
<evidence type="ECO:0000313" key="5">
    <source>
        <dbReference type="Proteomes" id="UP000247586"/>
    </source>
</evidence>
<keyword evidence="5" id="KW-1185">Reference proteome</keyword>
<keyword evidence="3" id="KW-0812">Transmembrane</keyword>
<feature type="transmembrane region" description="Helical" evidence="3">
    <location>
        <begin position="6"/>
        <end position="25"/>
    </location>
</feature>
<dbReference type="STRING" id="1293036.GCA_001315825_01879"/>
<dbReference type="Gene3D" id="3.30.70.3250">
    <property type="entry name" value="Ribonuclease P, Pop5 subunit"/>
    <property type="match status" value="1"/>
</dbReference>
<dbReference type="InterPro" id="IPR038085">
    <property type="entry name" value="Rnp2-like_sf"/>
</dbReference>
<comment type="catalytic activity">
    <reaction evidence="2">
        <text>Endonucleolytic cleavage of RNA, removing 5'-extranucleotides from tRNA precursor.</text>
        <dbReference type="EC" id="3.1.26.5"/>
    </reaction>
</comment>
<evidence type="ECO:0000256" key="3">
    <source>
        <dbReference type="SAM" id="Phobius"/>
    </source>
</evidence>
<sequence length="145" mass="16478">MRLYQTILDVIFGVWLIVLSFLILTRKSKNNLELRGHKPIKNKKRYVVFRVISASSSLSSKNLEDSIRSAVKDLSGRIWLEISDPHVIFYNPENMSGIVSTNRIGYRTVIASLPFVKTIEGAEVLIVPYRTTGSLKKAKSLIRSR</sequence>
<dbReference type="InterPro" id="IPR002759">
    <property type="entry name" value="Pop5/Rpp14/Rnp2-like"/>
</dbReference>
<reference evidence="5" key="3">
    <citation type="submission" date="2020-03" db="EMBL/GenBank/DDBJ databases">
        <title>Sequencing and Assembly of Multiple Reported Metal-Biooxidizing Members of the Extremely Thermoacidophilic Archaeal Family Sulfolobaceae.</title>
        <authorList>
            <person name="Counts J.A."/>
            <person name="Kelly R.M."/>
        </authorList>
    </citation>
    <scope>NUCLEOTIDE SEQUENCE [LARGE SCALE GENOMIC DNA]</scope>
    <source>
        <strain evidence="5">HO1-1</strain>
    </source>
</reference>
<dbReference type="EC" id="3.1.26.5" evidence="2"/>
<comment type="similarity">
    <text evidence="2">Belongs to the eukaryotic/archaeal RNase P protein component 2 family.</text>
</comment>
<dbReference type="OrthoDB" id="34695at2157"/>
<keyword evidence="2" id="KW-0963">Cytoplasm</keyword>
<dbReference type="Pfam" id="PF01900">
    <property type="entry name" value="RNase_P_Rpp14"/>
    <property type="match status" value="1"/>
</dbReference>
<keyword evidence="3" id="KW-0472">Membrane</keyword>
<evidence type="ECO:0000256" key="1">
    <source>
        <dbReference type="ARBA" id="ARBA00022694"/>
    </source>
</evidence>
<dbReference type="KEGG" id="mhk:DFR87_06605"/>
<keyword evidence="2" id="KW-0378">Hydrolase</keyword>
<evidence type="ECO:0000256" key="2">
    <source>
        <dbReference type="HAMAP-Rule" id="MF_00755"/>
    </source>
</evidence>
<dbReference type="PANTHER" id="PTHR15441:SF2">
    <property type="entry name" value="RIBONUCLEASE P_MRP PROTEIN SUBUNIT POP5"/>
    <property type="match status" value="1"/>
</dbReference>
<keyword evidence="1 2" id="KW-0819">tRNA processing</keyword>
<reference evidence="4 5" key="1">
    <citation type="submission" date="2018-05" db="EMBL/GenBank/DDBJ databases">
        <title>Complete Genome Sequences of Extremely Thermoacidophilic, Metal-Mobilizing Type-Strain Members of the Archaeal Family Sulfolobaceae: Acidianus brierleyi DSM-1651T, Acidianus sulfidivorans DSM-18786T, Metallosphaera hakonensis DSM-7519T, and Metallosphaera prunae DSM-10039T.</title>
        <authorList>
            <person name="Counts J.A."/>
            <person name="Kelly R.M."/>
        </authorList>
    </citation>
    <scope>NUCLEOTIDE SEQUENCE [LARGE SCALE GENOMIC DNA]</scope>
    <source>
        <strain evidence="4 5">HO1-1</strain>
    </source>
</reference>
<dbReference type="AlphaFoldDB" id="A0A2U9ITS0"/>
<proteinExistence type="inferred from homology"/>
<dbReference type="PANTHER" id="PTHR15441">
    <property type="entry name" value="RIBONUCLEASE P PROTEIN SUBUNIT P14"/>
    <property type="match status" value="1"/>
</dbReference>
<keyword evidence="3" id="KW-1133">Transmembrane helix</keyword>
<keyword evidence="2" id="KW-0255">Endonuclease</keyword>
<dbReference type="GO" id="GO:0001682">
    <property type="term" value="P:tRNA 5'-leader removal"/>
    <property type="evidence" value="ECO:0007669"/>
    <property type="project" value="UniProtKB-UniRule"/>
</dbReference>
<accession>A0A2U9ITS0</accession>
<organism evidence="4 5">
    <name type="scientific">Metallosphaera hakonensis JCM 8857 = DSM 7519</name>
    <dbReference type="NCBI Taxonomy" id="1293036"/>
    <lineage>
        <taxon>Archaea</taxon>
        <taxon>Thermoproteota</taxon>
        <taxon>Thermoprotei</taxon>
        <taxon>Sulfolobales</taxon>
        <taxon>Sulfolobaceae</taxon>
        <taxon>Metallosphaera</taxon>
    </lineage>
</organism>
<gene>
    <name evidence="2" type="primary">rnp2</name>
    <name evidence="4" type="ORF">DFR87_06605</name>
</gene>
<reference evidence="5" key="2">
    <citation type="submission" date="2020-03" db="EMBL/GenBank/DDBJ databases">
        <title>Complete Genome Sequences of Extremely Thermoacidophilic, Metal-Mobilizing Type-Strain Members of the Archaeal Family Sulfolobaceae: Acidianus brierleyi DSM-1651T, Acidianus sulfidivorans DSM-18786T, Metallosphaera hakonensis DSM-7519T, and Metallosphaera prunae DSM-10039T.</title>
        <authorList>
            <person name="Counts J.A."/>
            <person name="Kelly R.M."/>
        </authorList>
    </citation>
    <scope>NUCLEOTIDE SEQUENCE [LARGE SCALE GENOMIC DNA]</scope>
    <source>
        <strain evidence="5">HO1-1</strain>
    </source>
</reference>
<dbReference type="SUPFAM" id="SSF160350">
    <property type="entry name" value="Rnp2-like"/>
    <property type="match status" value="1"/>
</dbReference>
<comment type="function">
    <text evidence="2">Part of ribonuclease P, a protein complex that generates mature tRNA molecules by cleaving their 5'-ends.</text>
</comment>
<name>A0A2U9ITS0_9CREN</name>
<comment type="subunit">
    <text evidence="2">Consists of a catalytic RNA component and at least 4-5 protein subunits.</text>
</comment>
<dbReference type="GO" id="GO:0030677">
    <property type="term" value="C:ribonuclease P complex"/>
    <property type="evidence" value="ECO:0007669"/>
    <property type="project" value="UniProtKB-UniRule"/>
</dbReference>
<dbReference type="Proteomes" id="UP000247586">
    <property type="component" value="Chromosome"/>
</dbReference>
<evidence type="ECO:0000313" key="4">
    <source>
        <dbReference type="EMBL" id="AWR99426.1"/>
    </source>
</evidence>
<protein>
    <recommendedName>
        <fullName evidence="2">Ribonuclease P protein component 2</fullName>
        <shortName evidence="2">RNase P component 2</shortName>
        <ecNumber evidence="2">3.1.26.5</ecNumber>
    </recommendedName>
    <alternativeName>
        <fullName evidence="2">Pop5</fullName>
    </alternativeName>
</protein>
<dbReference type="EMBL" id="CP029287">
    <property type="protein sequence ID" value="AWR99426.1"/>
    <property type="molecule type" value="Genomic_DNA"/>
</dbReference>
<comment type="subcellular location">
    <subcellularLocation>
        <location evidence="2">Cytoplasm</location>
    </subcellularLocation>
</comment>